<dbReference type="AlphaFoldDB" id="A0A5N6UGA6"/>
<keyword evidence="1" id="KW-0378">Hydrolase</keyword>
<protein>
    <submittedName>
        <fullName evidence="4">Six-hairpin glycosidase-like protein</fullName>
    </submittedName>
</protein>
<proteinExistence type="inferred from homology"/>
<dbReference type="EMBL" id="ML738717">
    <property type="protein sequence ID" value="KAE8157652.1"/>
    <property type="molecule type" value="Genomic_DNA"/>
</dbReference>
<evidence type="ECO:0000313" key="4">
    <source>
        <dbReference type="EMBL" id="KAE8157652.1"/>
    </source>
</evidence>
<dbReference type="InterPro" id="IPR008928">
    <property type="entry name" value="6-hairpin_glycosidase_sf"/>
</dbReference>
<evidence type="ECO:0000313" key="5">
    <source>
        <dbReference type="Proteomes" id="UP000326950"/>
    </source>
</evidence>
<evidence type="ECO:0000256" key="3">
    <source>
        <dbReference type="SAM" id="MobiDB-lite"/>
    </source>
</evidence>
<keyword evidence="5" id="KW-1185">Reference proteome</keyword>
<dbReference type="PANTHER" id="PTHR36845:SF1">
    <property type="entry name" value="HYDROLASE, PUTATIVE (AFU_ORTHOLOGUE AFUA_7G05090)-RELATED"/>
    <property type="match status" value="1"/>
</dbReference>
<organism evidence="4 5">
    <name type="scientific">Aspergillus tamarii</name>
    <dbReference type="NCBI Taxonomy" id="41984"/>
    <lineage>
        <taxon>Eukaryota</taxon>
        <taxon>Fungi</taxon>
        <taxon>Dikarya</taxon>
        <taxon>Ascomycota</taxon>
        <taxon>Pezizomycotina</taxon>
        <taxon>Eurotiomycetes</taxon>
        <taxon>Eurotiomycetidae</taxon>
        <taxon>Eurotiales</taxon>
        <taxon>Aspergillaceae</taxon>
        <taxon>Aspergillus</taxon>
        <taxon>Aspergillus subgen. Circumdati</taxon>
    </lineage>
</organism>
<comment type="similarity">
    <text evidence="2">Belongs to the glycosyl hydrolase 88 family.</text>
</comment>
<dbReference type="InterPro" id="IPR012341">
    <property type="entry name" value="6hp_glycosidase-like_sf"/>
</dbReference>
<dbReference type="PANTHER" id="PTHR36845">
    <property type="entry name" value="HYDROLASE, PUTATIVE (AFU_ORTHOLOGUE AFUA_7G05090)-RELATED"/>
    <property type="match status" value="1"/>
</dbReference>
<evidence type="ECO:0000256" key="1">
    <source>
        <dbReference type="ARBA" id="ARBA00022801"/>
    </source>
</evidence>
<sequence length="541" mass="60393">MSVTETIIGPHGLVSSPEASGALLSKPTPSRNGPLSSEAIFVGETAEVSRLVVDLPREIPYLREHLAELFAENIFAKVWRVACESLPDADATPEERSMKFPCVFPEYVPQNPQHSEKPSLYRLREADFWTCGFFPGTLYELLERTVRYPQSAGYFPNSSPQQRRDQLRAMCEKWSEPLHSMASRTDTHDIGFIVMPALRKDWELFGNSHSLASIVRAANSLATRYVASAKAIRSWDLLIRKDTRITDMSTNLIVIIDSLCNLDLLFYAAAQSSSGHLAEIAIAHARTVMRTHLRPEPHLPQPKFGRYKGQLYSTNHVTCIDPKTGDIKRRMTAQGYGDGSTWSRGQAWAILGFAQTYAWTGDREFLDVACGTAEYFLERLETHPVARGPEGGKIQYTSPPWDFDAPMEENEGQEVVRDSSAGAIAANGLLLLSQALIAKREASLATRFFDAAVQLIRGTLDYSLARETAQFRSVPGRDEDGLKEGPAVEDVVQGKRFDAILKHGTANNNENARRRYANHGLVYGDYYLVRFGNELMRMGLV</sequence>
<dbReference type="GO" id="GO:0052757">
    <property type="term" value="F:chondroitin hydrolase activity"/>
    <property type="evidence" value="ECO:0007669"/>
    <property type="project" value="TreeGrafter"/>
</dbReference>
<dbReference type="Gene3D" id="1.50.10.10">
    <property type="match status" value="1"/>
</dbReference>
<dbReference type="GO" id="GO:0000272">
    <property type="term" value="P:polysaccharide catabolic process"/>
    <property type="evidence" value="ECO:0007669"/>
    <property type="project" value="TreeGrafter"/>
</dbReference>
<dbReference type="Proteomes" id="UP000326950">
    <property type="component" value="Unassembled WGS sequence"/>
</dbReference>
<name>A0A5N6UGA6_ASPTM</name>
<evidence type="ECO:0000256" key="2">
    <source>
        <dbReference type="ARBA" id="ARBA00038358"/>
    </source>
</evidence>
<feature type="region of interest" description="Disordered" evidence="3">
    <location>
        <begin position="1"/>
        <end position="36"/>
    </location>
</feature>
<keyword evidence="4" id="KW-0326">Glycosidase</keyword>
<dbReference type="OrthoDB" id="2317065at2759"/>
<gene>
    <name evidence="4" type="ORF">BDV40DRAFT_304937</name>
</gene>
<dbReference type="SUPFAM" id="SSF48208">
    <property type="entry name" value="Six-hairpin glycosidases"/>
    <property type="match status" value="1"/>
</dbReference>
<accession>A0A5N6UGA6</accession>
<dbReference type="InterPro" id="IPR052369">
    <property type="entry name" value="UG_Glycosaminoglycan_Hydrolase"/>
</dbReference>
<reference evidence="4 5" key="1">
    <citation type="submission" date="2019-04" db="EMBL/GenBank/DDBJ databases">
        <title>Friends and foes A comparative genomics study of 23 Aspergillus species from section Flavi.</title>
        <authorList>
            <consortium name="DOE Joint Genome Institute"/>
            <person name="Kjaerbolling I."/>
            <person name="Vesth T."/>
            <person name="Frisvad J.C."/>
            <person name="Nybo J.L."/>
            <person name="Theobald S."/>
            <person name="Kildgaard S."/>
            <person name="Isbrandt T."/>
            <person name="Kuo A."/>
            <person name="Sato A."/>
            <person name="Lyhne E.K."/>
            <person name="Kogle M.E."/>
            <person name="Wiebenga A."/>
            <person name="Kun R.S."/>
            <person name="Lubbers R.J."/>
            <person name="Makela M.R."/>
            <person name="Barry K."/>
            <person name="Chovatia M."/>
            <person name="Clum A."/>
            <person name="Daum C."/>
            <person name="Haridas S."/>
            <person name="He G."/>
            <person name="LaButti K."/>
            <person name="Lipzen A."/>
            <person name="Mondo S."/>
            <person name="Riley R."/>
            <person name="Salamov A."/>
            <person name="Simmons B.A."/>
            <person name="Magnuson J.K."/>
            <person name="Henrissat B."/>
            <person name="Mortensen U.H."/>
            <person name="Larsen T.O."/>
            <person name="Devries R.P."/>
            <person name="Grigoriev I.V."/>
            <person name="Machida M."/>
            <person name="Baker S.E."/>
            <person name="Andersen M.R."/>
        </authorList>
    </citation>
    <scope>NUCLEOTIDE SEQUENCE [LARGE SCALE GENOMIC DNA]</scope>
    <source>
        <strain evidence="4 5">CBS 117626</strain>
    </source>
</reference>